<dbReference type="InterPro" id="IPR001611">
    <property type="entry name" value="Leu-rich_rpt"/>
</dbReference>
<keyword evidence="1" id="KW-0472">Membrane</keyword>
<keyword evidence="1" id="KW-1133">Transmembrane helix</keyword>
<dbReference type="Gene3D" id="3.80.10.10">
    <property type="entry name" value="Ribonuclease Inhibitor"/>
    <property type="match status" value="1"/>
</dbReference>
<dbReference type="SUPFAM" id="SSF52058">
    <property type="entry name" value="L domain-like"/>
    <property type="match status" value="1"/>
</dbReference>
<keyword evidence="1" id="KW-0812">Transmembrane</keyword>
<gene>
    <name evidence="2" type="ORF">FEM48_Zijuj12G0150400</name>
</gene>
<dbReference type="InterPro" id="IPR050994">
    <property type="entry name" value="At_inactive_RLKs"/>
</dbReference>
<feature type="transmembrane region" description="Helical" evidence="1">
    <location>
        <begin position="12"/>
        <end position="30"/>
    </location>
</feature>
<evidence type="ECO:0000256" key="1">
    <source>
        <dbReference type="SAM" id="Phobius"/>
    </source>
</evidence>
<dbReference type="AlphaFoldDB" id="A0A978UE11"/>
<dbReference type="Pfam" id="PF00560">
    <property type="entry name" value="LRR_1"/>
    <property type="match status" value="1"/>
</dbReference>
<dbReference type="PANTHER" id="PTHR48010">
    <property type="entry name" value="OS05G0588300 PROTEIN"/>
    <property type="match status" value="1"/>
</dbReference>
<comment type="caution">
    <text evidence="2">The sequence shown here is derived from an EMBL/GenBank/DDBJ whole genome shotgun (WGS) entry which is preliminary data.</text>
</comment>
<evidence type="ECO:0000313" key="3">
    <source>
        <dbReference type="Proteomes" id="UP000813462"/>
    </source>
</evidence>
<sequence length="151" mass="16475">MGFVFSNYSCKIVQILVYGIVALNCFSAFVTHAQLLPRDEVQTLEAISKALKLETIWNVSDTSCSRNEGFNFTKGVGNGTGSIISNVTCDCSFEKGTLCRIKTIMLKGLNLTGNLPAEFGNLAYLEELNLARNNISGSITPNLSRAPLRFL</sequence>
<organism evidence="2 3">
    <name type="scientific">Ziziphus jujuba var. spinosa</name>
    <dbReference type="NCBI Taxonomy" id="714518"/>
    <lineage>
        <taxon>Eukaryota</taxon>
        <taxon>Viridiplantae</taxon>
        <taxon>Streptophyta</taxon>
        <taxon>Embryophyta</taxon>
        <taxon>Tracheophyta</taxon>
        <taxon>Spermatophyta</taxon>
        <taxon>Magnoliopsida</taxon>
        <taxon>eudicotyledons</taxon>
        <taxon>Gunneridae</taxon>
        <taxon>Pentapetalae</taxon>
        <taxon>rosids</taxon>
        <taxon>fabids</taxon>
        <taxon>Rosales</taxon>
        <taxon>Rhamnaceae</taxon>
        <taxon>Paliureae</taxon>
        <taxon>Ziziphus</taxon>
    </lineage>
</organism>
<dbReference type="PANTHER" id="PTHR48010:SF75">
    <property type="entry name" value="LEUCINE-RICH REPEAT TRANSMEMBRANE PROTEIN KINASE"/>
    <property type="match status" value="1"/>
</dbReference>
<dbReference type="EMBL" id="JAEACU010000012">
    <property type="protein sequence ID" value="KAH7513004.1"/>
    <property type="molecule type" value="Genomic_DNA"/>
</dbReference>
<name>A0A978UE11_ZIZJJ</name>
<dbReference type="InterPro" id="IPR032675">
    <property type="entry name" value="LRR_dom_sf"/>
</dbReference>
<evidence type="ECO:0000313" key="2">
    <source>
        <dbReference type="EMBL" id="KAH7513004.1"/>
    </source>
</evidence>
<protein>
    <submittedName>
        <fullName evidence="2">Uncharacterized protein</fullName>
    </submittedName>
</protein>
<proteinExistence type="predicted"/>
<dbReference type="Proteomes" id="UP000813462">
    <property type="component" value="Unassembled WGS sequence"/>
</dbReference>
<reference evidence="2" key="1">
    <citation type="journal article" date="2021" name="Front. Plant Sci.">
        <title>Chromosome-Scale Genome Assembly for Chinese Sour Jujube and Insights Into Its Genome Evolution and Domestication Signature.</title>
        <authorList>
            <person name="Shen L.-Y."/>
            <person name="Luo H."/>
            <person name="Wang X.-L."/>
            <person name="Wang X.-M."/>
            <person name="Qiu X.-J."/>
            <person name="Liu H."/>
            <person name="Zhou S.-S."/>
            <person name="Jia K.-H."/>
            <person name="Nie S."/>
            <person name="Bao Y.-T."/>
            <person name="Zhang R.-G."/>
            <person name="Yun Q.-Z."/>
            <person name="Chai Y.-H."/>
            <person name="Lu J.-Y."/>
            <person name="Li Y."/>
            <person name="Zhao S.-W."/>
            <person name="Mao J.-F."/>
            <person name="Jia S.-G."/>
            <person name="Mao Y.-M."/>
        </authorList>
    </citation>
    <scope>NUCLEOTIDE SEQUENCE</scope>
    <source>
        <strain evidence="2">AT0</strain>
        <tissue evidence="2">Leaf</tissue>
    </source>
</reference>
<accession>A0A978UE11</accession>